<name>A0A9D2T886_9FIRM</name>
<sequence>MKNKIHDAFQQIHAEESLKNNTKAFLREQRGASSRPNMFRRRFAILASACLFFLAVGFGGWRIYFTPTASVSIDINPSLELSVNRFNKVLAVTGYNSDGEKLASSLEVKYMDCEDAIDEIVASDRVKDLLSGDEVLTITVSGENTSQCRRIYSHAETSTKESENTYCYMADHEDTEEAHHLGLSSGKYQAFLRLQALGSDITAEEVKDMTMKEIHDLIHSLSGEGDKSGQQHHSGQQKNRQNTSTAGTHHQETHTASTSRHHQNTQSTSSGHHRQNTQNDSGENHSQSTHNSRRNHHE</sequence>
<evidence type="ECO:0000313" key="4">
    <source>
        <dbReference type="EMBL" id="HJC49274.1"/>
    </source>
</evidence>
<reference evidence="4" key="2">
    <citation type="submission" date="2021-04" db="EMBL/GenBank/DDBJ databases">
        <authorList>
            <person name="Gilroy R."/>
        </authorList>
    </citation>
    <scope>NUCLEOTIDE SEQUENCE</scope>
    <source>
        <strain evidence="4">ChiSjej3B21-8574</strain>
    </source>
</reference>
<evidence type="ECO:0000256" key="2">
    <source>
        <dbReference type="SAM" id="Phobius"/>
    </source>
</evidence>
<evidence type="ECO:0000259" key="3">
    <source>
        <dbReference type="Pfam" id="PF23750"/>
    </source>
</evidence>
<dbReference type="InterPro" id="IPR055431">
    <property type="entry name" value="RsgI_M"/>
</dbReference>
<feature type="transmembrane region" description="Helical" evidence="2">
    <location>
        <begin position="43"/>
        <end position="64"/>
    </location>
</feature>
<feature type="domain" description="Anti-sigma factor RsgI-like middle" evidence="3">
    <location>
        <begin position="69"/>
        <end position="191"/>
    </location>
</feature>
<keyword evidence="2" id="KW-1133">Transmembrane helix</keyword>
<feature type="compositionally biased region" description="Polar residues" evidence="1">
    <location>
        <begin position="231"/>
        <end position="290"/>
    </location>
</feature>
<dbReference type="Proteomes" id="UP000823904">
    <property type="component" value="Unassembled WGS sequence"/>
</dbReference>
<gene>
    <name evidence="4" type="ORF">H9754_01615</name>
</gene>
<dbReference type="EMBL" id="DWWD01000009">
    <property type="protein sequence ID" value="HJC49274.1"/>
    <property type="molecule type" value="Genomic_DNA"/>
</dbReference>
<dbReference type="Pfam" id="PF23750">
    <property type="entry name" value="RsgI_M"/>
    <property type="match status" value="1"/>
</dbReference>
<accession>A0A9D2T886</accession>
<reference evidence="4" key="1">
    <citation type="journal article" date="2021" name="PeerJ">
        <title>Extensive microbial diversity within the chicken gut microbiome revealed by metagenomics and culture.</title>
        <authorList>
            <person name="Gilroy R."/>
            <person name="Ravi A."/>
            <person name="Getino M."/>
            <person name="Pursley I."/>
            <person name="Horton D.L."/>
            <person name="Alikhan N.F."/>
            <person name="Baker D."/>
            <person name="Gharbi K."/>
            <person name="Hall N."/>
            <person name="Watson M."/>
            <person name="Adriaenssens E.M."/>
            <person name="Foster-Nyarko E."/>
            <person name="Jarju S."/>
            <person name="Secka A."/>
            <person name="Antonio M."/>
            <person name="Oren A."/>
            <person name="Chaudhuri R.R."/>
            <person name="La Ragione R."/>
            <person name="Hildebrand F."/>
            <person name="Pallen M.J."/>
        </authorList>
    </citation>
    <scope>NUCLEOTIDE SEQUENCE</scope>
    <source>
        <strain evidence="4">ChiSjej3B21-8574</strain>
    </source>
</reference>
<organism evidence="4 5">
    <name type="scientific">Candidatus Anaerostipes avistercoris</name>
    <dbReference type="NCBI Taxonomy" id="2838462"/>
    <lineage>
        <taxon>Bacteria</taxon>
        <taxon>Bacillati</taxon>
        <taxon>Bacillota</taxon>
        <taxon>Clostridia</taxon>
        <taxon>Lachnospirales</taxon>
        <taxon>Lachnospiraceae</taxon>
        <taxon>Anaerostipes</taxon>
    </lineage>
</organism>
<feature type="region of interest" description="Disordered" evidence="1">
    <location>
        <begin position="221"/>
        <end position="298"/>
    </location>
</feature>
<comment type="caution">
    <text evidence="4">The sequence shown here is derived from an EMBL/GenBank/DDBJ whole genome shotgun (WGS) entry which is preliminary data.</text>
</comment>
<evidence type="ECO:0000256" key="1">
    <source>
        <dbReference type="SAM" id="MobiDB-lite"/>
    </source>
</evidence>
<protein>
    <recommendedName>
        <fullName evidence="3">Anti-sigma factor RsgI-like middle domain-containing protein</fullName>
    </recommendedName>
</protein>
<evidence type="ECO:0000313" key="5">
    <source>
        <dbReference type="Proteomes" id="UP000823904"/>
    </source>
</evidence>
<keyword evidence="2" id="KW-0812">Transmembrane</keyword>
<keyword evidence="2" id="KW-0472">Membrane</keyword>
<dbReference type="AlphaFoldDB" id="A0A9D2T886"/>
<proteinExistence type="predicted"/>